<dbReference type="Proteomes" id="UP000658514">
    <property type="component" value="Unassembled WGS sequence"/>
</dbReference>
<dbReference type="EMBL" id="JACJQH010000122">
    <property type="protein sequence ID" value="MBD2200858.1"/>
    <property type="molecule type" value="Genomic_DNA"/>
</dbReference>
<comment type="caution">
    <text evidence="1">The sequence shown here is derived from an EMBL/GenBank/DDBJ whole genome shotgun (WGS) entry which is preliminary data.</text>
</comment>
<name>A0ABR8ANR1_9CYAN</name>
<proteinExistence type="predicted"/>
<sequence length="127" mass="15509">MKAYLLMMNSSEPDSLNELFANIGFYIDWQYSDFLRKVLEYKQISINILYELLQKQEYIIELESLRRYFNSNQRSTRFPPKDFVQAFCRCLELSVEQERILLVLWGRMKVIRKFERKLQSGKLEDRY</sequence>
<accession>A0ABR8ANR1</accession>
<protein>
    <submittedName>
        <fullName evidence="1">Uncharacterized protein</fullName>
    </submittedName>
</protein>
<organism evidence="1 2">
    <name type="scientific">Calothrix parietina FACHB-288</name>
    <dbReference type="NCBI Taxonomy" id="2692896"/>
    <lineage>
        <taxon>Bacteria</taxon>
        <taxon>Bacillati</taxon>
        <taxon>Cyanobacteriota</taxon>
        <taxon>Cyanophyceae</taxon>
        <taxon>Nostocales</taxon>
        <taxon>Calotrichaceae</taxon>
        <taxon>Calothrix</taxon>
    </lineage>
</organism>
<evidence type="ECO:0000313" key="2">
    <source>
        <dbReference type="Proteomes" id="UP000658514"/>
    </source>
</evidence>
<gene>
    <name evidence="1" type="ORF">H6G24_36365</name>
</gene>
<evidence type="ECO:0000313" key="1">
    <source>
        <dbReference type="EMBL" id="MBD2200858.1"/>
    </source>
</evidence>
<keyword evidence="2" id="KW-1185">Reference proteome</keyword>
<dbReference type="RefSeq" id="WP_190552123.1">
    <property type="nucleotide sequence ID" value="NZ_CAWPNO010000027.1"/>
</dbReference>
<reference evidence="1 2" key="1">
    <citation type="journal article" date="2020" name="ISME J.">
        <title>Comparative genomics reveals insights into cyanobacterial evolution and habitat adaptation.</title>
        <authorList>
            <person name="Chen M.Y."/>
            <person name="Teng W.K."/>
            <person name="Zhao L."/>
            <person name="Hu C.X."/>
            <person name="Zhou Y.K."/>
            <person name="Han B.P."/>
            <person name="Song L.R."/>
            <person name="Shu W.S."/>
        </authorList>
    </citation>
    <scope>NUCLEOTIDE SEQUENCE [LARGE SCALE GENOMIC DNA]</scope>
    <source>
        <strain evidence="1 2">FACHB-288</strain>
    </source>
</reference>